<protein>
    <submittedName>
        <fullName evidence="2">Uncharacterized protein</fullName>
    </submittedName>
</protein>
<reference evidence="2" key="1">
    <citation type="submission" date="2019-10" db="EMBL/GenBank/DDBJ databases">
        <title>Conservation and host-specific expression of non-tandemly repeated heterogenous ribosome RNA gene in arbuscular mycorrhizal fungi.</title>
        <authorList>
            <person name="Maeda T."/>
            <person name="Kobayashi Y."/>
            <person name="Nakagawa T."/>
            <person name="Ezawa T."/>
            <person name="Yamaguchi K."/>
            <person name="Bino T."/>
            <person name="Nishimoto Y."/>
            <person name="Shigenobu S."/>
            <person name="Kawaguchi M."/>
        </authorList>
    </citation>
    <scope>NUCLEOTIDE SEQUENCE</scope>
    <source>
        <strain evidence="2">HR1</strain>
    </source>
</reference>
<accession>A0A8H3QTP9</accession>
<evidence type="ECO:0000313" key="2">
    <source>
        <dbReference type="EMBL" id="GES91566.1"/>
    </source>
</evidence>
<dbReference type="EMBL" id="BLAL01000206">
    <property type="protein sequence ID" value="GES91566.1"/>
    <property type="molecule type" value="Genomic_DNA"/>
</dbReference>
<name>A0A8H3QTP9_9GLOM</name>
<organism evidence="2 3">
    <name type="scientific">Rhizophagus clarus</name>
    <dbReference type="NCBI Taxonomy" id="94130"/>
    <lineage>
        <taxon>Eukaryota</taxon>
        <taxon>Fungi</taxon>
        <taxon>Fungi incertae sedis</taxon>
        <taxon>Mucoromycota</taxon>
        <taxon>Glomeromycotina</taxon>
        <taxon>Glomeromycetes</taxon>
        <taxon>Glomerales</taxon>
        <taxon>Glomeraceae</taxon>
        <taxon>Rhizophagus</taxon>
    </lineage>
</organism>
<gene>
    <name evidence="2" type="ORF">RCL2_001837300</name>
</gene>
<comment type="caution">
    <text evidence="2">The sequence shown here is derived from an EMBL/GenBank/DDBJ whole genome shotgun (WGS) entry which is preliminary data.</text>
</comment>
<dbReference type="AlphaFoldDB" id="A0A8H3QTP9"/>
<evidence type="ECO:0000313" key="3">
    <source>
        <dbReference type="Proteomes" id="UP000615446"/>
    </source>
</evidence>
<sequence>MYKKIYNKQRIFPSDDLNDLGRLFIYENFDLQTCARLCPLISFLSSFLGASNDKDIKKNRGISCVDLWTGDCYIRTYDFIIQLSKRPTNDSSSEEEKYIVRPTRTRKPTKPSTPMVASNVIVLESSDEEKYTVKDTKSRQQLEQPEKTTLMTLKETSDVLKINHSDEEEPKSREQQNNRLSRSLKTLLSSNERNISAARTTLMTFRSRSKN</sequence>
<proteinExistence type="predicted"/>
<dbReference type="Proteomes" id="UP000615446">
    <property type="component" value="Unassembled WGS sequence"/>
</dbReference>
<feature type="region of interest" description="Disordered" evidence="1">
    <location>
        <begin position="88"/>
        <end position="114"/>
    </location>
</feature>
<evidence type="ECO:0000256" key="1">
    <source>
        <dbReference type="SAM" id="MobiDB-lite"/>
    </source>
</evidence>